<dbReference type="Gene3D" id="3.40.50.1820">
    <property type="entry name" value="alpha/beta hydrolase"/>
    <property type="match status" value="1"/>
</dbReference>
<dbReference type="InterPro" id="IPR029058">
    <property type="entry name" value="AB_hydrolase_fold"/>
</dbReference>
<dbReference type="Pfam" id="PF00561">
    <property type="entry name" value="Abhydrolase_1"/>
    <property type="match status" value="1"/>
</dbReference>
<keyword evidence="2" id="KW-0378">Hydrolase</keyword>
<organism evidence="2 3">
    <name type="scientific">Bradyrhizobium australiense</name>
    <dbReference type="NCBI Taxonomy" id="2721161"/>
    <lineage>
        <taxon>Bacteria</taxon>
        <taxon>Pseudomonadati</taxon>
        <taxon>Pseudomonadota</taxon>
        <taxon>Alphaproteobacteria</taxon>
        <taxon>Hyphomicrobiales</taxon>
        <taxon>Nitrobacteraceae</taxon>
        <taxon>Bradyrhizobium</taxon>
    </lineage>
</organism>
<dbReference type="GO" id="GO:0016020">
    <property type="term" value="C:membrane"/>
    <property type="evidence" value="ECO:0007669"/>
    <property type="project" value="TreeGrafter"/>
</dbReference>
<feature type="domain" description="AB hydrolase-1" evidence="1">
    <location>
        <begin position="2"/>
        <end position="143"/>
    </location>
</feature>
<dbReference type="SUPFAM" id="SSF53474">
    <property type="entry name" value="alpha/beta-Hydrolases"/>
    <property type="match status" value="1"/>
</dbReference>
<evidence type="ECO:0000313" key="3">
    <source>
        <dbReference type="Proteomes" id="UP000544122"/>
    </source>
</evidence>
<proteinExistence type="predicted"/>
<reference evidence="2 3" key="1">
    <citation type="submission" date="2020-03" db="EMBL/GenBank/DDBJ databases">
        <title>Bradyrhizobium diversity isolated from nodules of Indigofera sp.</title>
        <authorList>
            <person name="Klepa M."/>
            <person name="Helene L."/>
            <person name="Hungria M."/>
        </authorList>
    </citation>
    <scope>NUCLEOTIDE SEQUENCE [LARGE SCALE GENOMIC DNA]</scope>
    <source>
        <strain evidence="2 3">WSM 1791</strain>
    </source>
</reference>
<accession>A0A7Y4GU79</accession>
<dbReference type="EMBL" id="JAAVLX010000006">
    <property type="protein sequence ID" value="NOJ41857.1"/>
    <property type="molecule type" value="Genomic_DNA"/>
</dbReference>
<dbReference type="InterPro" id="IPR050266">
    <property type="entry name" value="AB_hydrolase_sf"/>
</dbReference>
<dbReference type="InterPro" id="IPR000639">
    <property type="entry name" value="Epox_hydrolase-like"/>
</dbReference>
<keyword evidence="3" id="KW-1185">Reference proteome</keyword>
<dbReference type="PANTHER" id="PTHR43798:SF33">
    <property type="entry name" value="HYDROLASE, PUTATIVE (AFU_ORTHOLOGUE AFUA_2G14860)-RELATED"/>
    <property type="match status" value="1"/>
</dbReference>
<evidence type="ECO:0000259" key="1">
    <source>
        <dbReference type="Pfam" id="PF00561"/>
    </source>
</evidence>
<dbReference type="InterPro" id="IPR000073">
    <property type="entry name" value="AB_hydrolase_1"/>
</dbReference>
<dbReference type="PRINTS" id="PR00412">
    <property type="entry name" value="EPOXHYDRLASE"/>
</dbReference>
<dbReference type="Proteomes" id="UP000544122">
    <property type="component" value="Unassembled WGS sequence"/>
</dbReference>
<gene>
    <name evidence="2" type="ORF">HCN58_20085</name>
</gene>
<dbReference type="AlphaFoldDB" id="A0A7Y4GU79"/>
<evidence type="ECO:0000313" key="2">
    <source>
        <dbReference type="EMBL" id="NOJ41857.1"/>
    </source>
</evidence>
<comment type="caution">
    <text evidence="2">The sequence shown here is derived from an EMBL/GenBank/DDBJ whole genome shotgun (WGS) entry which is preliminary data.</text>
</comment>
<name>A0A7Y4GU79_9BRAD</name>
<dbReference type="GO" id="GO:0016787">
    <property type="term" value="F:hydrolase activity"/>
    <property type="evidence" value="ECO:0007669"/>
    <property type="project" value="UniProtKB-KW"/>
</dbReference>
<dbReference type="PANTHER" id="PTHR43798">
    <property type="entry name" value="MONOACYLGLYCEROL LIPASE"/>
    <property type="match status" value="1"/>
</dbReference>
<protein>
    <submittedName>
        <fullName evidence="2">Alpha/beta hydrolase</fullName>
    </submittedName>
</protein>
<sequence length="270" mass="29712">MLMHGFPYDVHSYVDVAPQLAAQGCRVIIPYLRGYGPTRFRDAATPRSGEQAAIGTDMMAVMDALDIRRAVFAGYDWGGRAACVGAALWPERCIGLVCVNSYLIQDIADAMAPMRPEREVALWYQYYFQLERGRAGLAANRREIARILWTQWSPNWAFDDGCFERTASAHDNPDYVDVVIHSYRHRFGLAEGDPQYADIQRRLAALPPITVSAITLDGAGDGVAPASDGAASASKFTGRRVHRVVPRVGHNLPQEAPEAFAAAVMELIKS</sequence>